<dbReference type="AlphaFoldDB" id="T1CNG8"/>
<gene>
    <name evidence="1" type="ORF">B1A_06519</name>
</gene>
<comment type="caution">
    <text evidence="1">The sequence shown here is derived from an EMBL/GenBank/DDBJ whole genome shotgun (WGS) entry which is preliminary data.</text>
</comment>
<dbReference type="Pfam" id="PF13507">
    <property type="entry name" value="GATase_5"/>
    <property type="match status" value="1"/>
</dbReference>
<feature type="non-terminal residue" evidence="1">
    <location>
        <position position="160"/>
    </location>
</feature>
<evidence type="ECO:0000313" key="1">
    <source>
        <dbReference type="EMBL" id="EQD70029.1"/>
    </source>
</evidence>
<dbReference type="EMBL" id="AUZX01004725">
    <property type="protein sequence ID" value="EQD70029.1"/>
    <property type="molecule type" value="Genomic_DNA"/>
</dbReference>
<dbReference type="PANTHER" id="PTHR10099">
    <property type="entry name" value="PHOSPHORIBOSYLFORMYLGLYCINAMIDINE SYNTHASE"/>
    <property type="match status" value="1"/>
</dbReference>
<organism evidence="1">
    <name type="scientific">mine drainage metagenome</name>
    <dbReference type="NCBI Taxonomy" id="410659"/>
    <lineage>
        <taxon>unclassified sequences</taxon>
        <taxon>metagenomes</taxon>
        <taxon>ecological metagenomes</taxon>
    </lineage>
</organism>
<accession>T1CNG8</accession>
<dbReference type="PANTHER" id="PTHR10099:SF1">
    <property type="entry name" value="PHOSPHORIBOSYLFORMYLGLYCINAMIDINE SYNTHASE"/>
    <property type="match status" value="1"/>
</dbReference>
<protein>
    <submittedName>
        <fullName evidence="1">Phosphoribosylformylglycinamidine (FGAM) synthase</fullName>
    </submittedName>
</protein>
<sequence length="160" mass="17563">EATLRVLFNEELGAVLQVRRADRARLQALAVSHGLDKILHPIGEPREKLGIKLFLGSETVMRGNWTQWLSAWQETSHAMQRLRDNPVSADAERAWRIDDADPGLSPKLGFEPGADIAAPFIASGARPRVAILREQGVNGEVEMAAAFTRAGFEAVDVHMS</sequence>
<feature type="non-terminal residue" evidence="1">
    <location>
        <position position="1"/>
    </location>
</feature>
<dbReference type="GO" id="GO:0006164">
    <property type="term" value="P:purine nucleotide biosynthetic process"/>
    <property type="evidence" value="ECO:0007669"/>
    <property type="project" value="TreeGrafter"/>
</dbReference>
<dbReference type="InterPro" id="IPR029062">
    <property type="entry name" value="Class_I_gatase-like"/>
</dbReference>
<dbReference type="SUPFAM" id="SSF56042">
    <property type="entry name" value="PurM C-terminal domain-like"/>
    <property type="match status" value="1"/>
</dbReference>
<dbReference type="GO" id="GO:0004642">
    <property type="term" value="F:phosphoribosylformylglycinamidine synthase activity"/>
    <property type="evidence" value="ECO:0007669"/>
    <property type="project" value="TreeGrafter"/>
</dbReference>
<name>T1CNG8_9ZZZZ</name>
<reference evidence="1" key="1">
    <citation type="submission" date="2013-08" db="EMBL/GenBank/DDBJ databases">
        <authorList>
            <person name="Mendez C."/>
            <person name="Richter M."/>
            <person name="Ferrer M."/>
            <person name="Sanchez J."/>
        </authorList>
    </citation>
    <scope>NUCLEOTIDE SEQUENCE</scope>
</reference>
<proteinExistence type="predicted"/>
<dbReference type="Gene3D" id="3.40.50.880">
    <property type="match status" value="1"/>
</dbReference>
<reference evidence="1" key="2">
    <citation type="journal article" date="2014" name="ISME J.">
        <title>Microbial stratification in low pH oxic and suboxic macroscopic growths along an acid mine drainage.</title>
        <authorList>
            <person name="Mendez-Garcia C."/>
            <person name="Mesa V."/>
            <person name="Sprenger R.R."/>
            <person name="Richter M."/>
            <person name="Diez M.S."/>
            <person name="Solano J."/>
            <person name="Bargiela R."/>
            <person name="Golyshina O.V."/>
            <person name="Manteca A."/>
            <person name="Ramos J.L."/>
            <person name="Gallego J.R."/>
            <person name="Llorente I."/>
            <person name="Martins Dos Santos V.A."/>
            <person name="Jensen O.N."/>
            <person name="Pelaez A.I."/>
            <person name="Sanchez J."/>
            <person name="Ferrer M."/>
        </authorList>
    </citation>
    <scope>NUCLEOTIDE SEQUENCE</scope>
</reference>
<dbReference type="GO" id="GO:0005737">
    <property type="term" value="C:cytoplasm"/>
    <property type="evidence" value="ECO:0007669"/>
    <property type="project" value="TreeGrafter"/>
</dbReference>
<dbReference type="SUPFAM" id="SSF52317">
    <property type="entry name" value="Class I glutamine amidotransferase-like"/>
    <property type="match status" value="1"/>
</dbReference>
<dbReference type="InterPro" id="IPR036676">
    <property type="entry name" value="PurM-like_C_sf"/>
</dbReference>